<proteinExistence type="predicted"/>
<comment type="caution">
    <text evidence="3">The sequence shown here is derived from an EMBL/GenBank/DDBJ whole genome shotgun (WGS) entry which is preliminary data.</text>
</comment>
<dbReference type="InterPro" id="IPR012317">
    <property type="entry name" value="Poly(ADP-ribose)pol_cat_dom"/>
</dbReference>
<feature type="domain" description="PARP catalytic" evidence="2">
    <location>
        <begin position="1"/>
        <end position="203"/>
    </location>
</feature>
<dbReference type="GO" id="GO:1990404">
    <property type="term" value="F:NAD+-protein mono-ADP-ribosyltransferase activity"/>
    <property type="evidence" value="ECO:0007669"/>
    <property type="project" value="TreeGrafter"/>
</dbReference>
<dbReference type="PROSITE" id="PS51059">
    <property type="entry name" value="PARP_CATALYTIC"/>
    <property type="match status" value="1"/>
</dbReference>
<dbReference type="AlphaFoldDB" id="A0A8S1C5J2"/>
<dbReference type="Gene3D" id="3.90.228.10">
    <property type="match status" value="1"/>
</dbReference>
<dbReference type="Pfam" id="PF00644">
    <property type="entry name" value="PARP"/>
    <property type="match status" value="1"/>
</dbReference>
<organism evidence="3 4">
    <name type="scientific">Cloeon dipterum</name>
    <dbReference type="NCBI Taxonomy" id="197152"/>
    <lineage>
        <taxon>Eukaryota</taxon>
        <taxon>Metazoa</taxon>
        <taxon>Ecdysozoa</taxon>
        <taxon>Arthropoda</taxon>
        <taxon>Hexapoda</taxon>
        <taxon>Insecta</taxon>
        <taxon>Pterygota</taxon>
        <taxon>Palaeoptera</taxon>
        <taxon>Ephemeroptera</taxon>
        <taxon>Pisciforma</taxon>
        <taxon>Baetidae</taxon>
        <taxon>Cloeon</taxon>
    </lineage>
</organism>
<dbReference type="SUPFAM" id="SSF56399">
    <property type="entry name" value="ADP-ribosylation"/>
    <property type="match status" value="1"/>
</dbReference>
<gene>
    <name evidence="3" type="ORF">CLODIP_2_CD14273</name>
</gene>
<evidence type="ECO:0000313" key="4">
    <source>
        <dbReference type="Proteomes" id="UP000494165"/>
    </source>
</evidence>
<dbReference type="Proteomes" id="UP000494165">
    <property type="component" value="Unassembled WGS sequence"/>
</dbReference>
<evidence type="ECO:0000313" key="3">
    <source>
        <dbReference type="EMBL" id="CAB3362437.1"/>
    </source>
</evidence>
<keyword evidence="4" id="KW-1185">Reference proteome</keyword>
<dbReference type="InterPro" id="IPR051712">
    <property type="entry name" value="ARTD-AVP"/>
</dbReference>
<evidence type="ECO:0000259" key="2">
    <source>
        <dbReference type="PROSITE" id="PS51059"/>
    </source>
</evidence>
<keyword evidence="1" id="KW-0520">NAD</keyword>
<dbReference type="GO" id="GO:0005634">
    <property type="term" value="C:nucleus"/>
    <property type="evidence" value="ECO:0007669"/>
    <property type="project" value="TreeGrafter"/>
</dbReference>
<dbReference type="OrthoDB" id="4772757at2759"/>
<protein>
    <recommendedName>
        <fullName evidence="1">Poly [ADP-ribose] polymerase</fullName>
        <shortName evidence="1">PARP</shortName>
        <ecNumber evidence="1">2.4.2.-</ecNumber>
    </recommendedName>
</protein>
<dbReference type="PANTHER" id="PTHR45740">
    <property type="entry name" value="POLY [ADP-RIBOSE] POLYMERASE"/>
    <property type="match status" value="1"/>
</dbReference>
<reference evidence="3 4" key="1">
    <citation type="submission" date="2020-04" db="EMBL/GenBank/DDBJ databases">
        <authorList>
            <person name="Alioto T."/>
            <person name="Alioto T."/>
            <person name="Gomez Garrido J."/>
        </authorList>
    </citation>
    <scope>NUCLEOTIDE SEQUENCE [LARGE SCALE GENOMIC DNA]</scope>
</reference>
<dbReference type="PANTHER" id="PTHR45740:SF17">
    <property type="entry name" value="POLY [ADP-RIBOSE] POLYMERASE TANKYRASE-2-LIKE"/>
    <property type="match status" value="1"/>
</dbReference>
<sequence>MNREFVKGFRLEEKRPGENDYRWVVDKMHKTIHPQSNVSRYDIVKVSKILNSKTWQPYKERRSKMYYELGNKYTVEKRLFHCSPEALTIGNDGFDLKFARSSGLFGAGIYFAEHSSKSNNYSFGLGKGCGAHNNSKCSQCERVMLVCKIAMGKTHETNSTGTKLPQGCHSLHFTSPNRESEIIIYDEAQVYPSYIVKYKAHFK</sequence>
<name>A0A8S1C5J2_9INSE</name>
<evidence type="ECO:0000256" key="1">
    <source>
        <dbReference type="RuleBase" id="RU362114"/>
    </source>
</evidence>
<keyword evidence="1" id="KW-0328">Glycosyltransferase</keyword>
<dbReference type="GO" id="GO:0003950">
    <property type="term" value="F:NAD+ poly-ADP-ribosyltransferase activity"/>
    <property type="evidence" value="ECO:0007669"/>
    <property type="project" value="UniProtKB-UniRule"/>
</dbReference>
<keyword evidence="1" id="KW-0808">Transferase</keyword>
<dbReference type="EC" id="2.4.2.-" evidence="1"/>
<accession>A0A8S1C5J2</accession>
<dbReference type="EMBL" id="CADEPI010000009">
    <property type="protein sequence ID" value="CAB3362437.1"/>
    <property type="molecule type" value="Genomic_DNA"/>
</dbReference>